<dbReference type="RefSeq" id="WP_058319489.1">
    <property type="nucleotide sequence ID" value="NZ_CYSF01000014.1"/>
</dbReference>
<proteinExistence type="predicted"/>
<name>A0A0P1HEJ8_9RHOB</name>
<dbReference type="Proteomes" id="UP000051681">
    <property type="component" value="Unassembled WGS sequence"/>
</dbReference>
<protein>
    <submittedName>
        <fullName evidence="1">Uncharacterized protein</fullName>
    </submittedName>
</protein>
<dbReference type="STRING" id="340021.TM5383_02642"/>
<keyword evidence="2" id="KW-1185">Reference proteome</keyword>
<organism evidence="1 2">
    <name type="scientific">Thalassovita mediterranea</name>
    <dbReference type="NCBI Taxonomy" id="340021"/>
    <lineage>
        <taxon>Bacteria</taxon>
        <taxon>Pseudomonadati</taxon>
        <taxon>Pseudomonadota</taxon>
        <taxon>Alphaproteobacteria</taxon>
        <taxon>Rhodobacterales</taxon>
        <taxon>Roseobacteraceae</taxon>
        <taxon>Thalassovita</taxon>
    </lineage>
</organism>
<sequence>MTVGLRISLPDNLAIVRFGKYVTEADYEVALELYATHPNARHGQNLLCDMRQTIDGTVDMAKRLAMQVTMDQVLGSGPLPRTILYLVPNAKVGDLIATCVALWQPNHYVTGTIIKTEAEAISRLGLQTPTLDDLIPIETYD</sequence>
<accession>A0A0P1HEJ8</accession>
<evidence type="ECO:0000313" key="1">
    <source>
        <dbReference type="EMBL" id="CUH85409.1"/>
    </source>
</evidence>
<dbReference type="AlphaFoldDB" id="A0A0P1HEJ8"/>
<evidence type="ECO:0000313" key="2">
    <source>
        <dbReference type="Proteomes" id="UP000051681"/>
    </source>
</evidence>
<dbReference type="EMBL" id="CYSF01000014">
    <property type="protein sequence ID" value="CUH85409.1"/>
    <property type="molecule type" value="Genomic_DNA"/>
</dbReference>
<gene>
    <name evidence="1" type="ORF">TM5383_02642</name>
</gene>
<dbReference type="OrthoDB" id="7877306at2"/>
<reference evidence="1 2" key="1">
    <citation type="submission" date="2015-09" db="EMBL/GenBank/DDBJ databases">
        <authorList>
            <consortium name="Swine Surveillance"/>
        </authorList>
    </citation>
    <scope>NUCLEOTIDE SEQUENCE [LARGE SCALE GENOMIC DNA]</scope>
    <source>
        <strain evidence="1 2">CECT 8383</strain>
    </source>
</reference>